<gene>
    <name evidence="1" type="ORF">IPK02_23390</name>
</gene>
<dbReference type="Proteomes" id="UP000706151">
    <property type="component" value="Unassembled WGS sequence"/>
</dbReference>
<name>A0A935TDR1_9PROT</name>
<reference evidence="1 2" key="1">
    <citation type="submission" date="2020-10" db="EMBL/GenBank/DDBJ databases">
        <title>Connecting structure to function with the recovery of over 1000 high-quality activated sludge metagenome-assembled genomes encoding full-length rRNA genes using long-read sequencing.</title>
        <authorList>
            <person name="Singleton C.M."/>
            <person name="Petriglieri F."/>
            <person name="Kristensen J.M."/>
            <person name="Kirkegaard R.H."/>
            <person name="Michaelsen T.Y."/>
            <person name="Andersen M.H."/>
            <person name="Karst S.M."/>
            <person name="Dueholm M.S."/>
            <person name="Nielsen P.H."/>
            <person name="Albertsen M."/>
        </authorList>
    </citation>
    <scope>NUCLEOTIDE SEQUENCE [LARGE SCALE GENOMIC DNA]</scope>
    <source>
        <strain evidence="1">Fred_18-Q3-R57-64_BAT3C.720</strain>
    </source>
</reference>
<evidence type="ECO:0000313" key="2">
    <source>
        <dbReference type="Proteomes" id="UP000706151"/>
    </source>
</evidence>
<dbReference type="AlphaFoldDB" id="A0A935TDR1"/>
<protein>
    <submittedName>
        <fullName evidence="1">Uncharacterized protein</fullName>
    </submittedName>
</protein>
<comment type="caution">
    <text evidence="1">The sequence shown here is derived from an EMBL/GenBank/DDBJ whole genome shotgun (WGS) entry which is preliminary data.</text>
</comment>
<sequence length="46" mass="5582">MHREEQNGWLPAAKRVVHDLPKEETRWRIVRAKTLSRCRKDDLEVQ</sequence>
<accession>A0A935TDR1</accession>
<organism evidence="1 2">
    <name type="scientific">Candidatus Accumulibacter affinis</name>
    <dbReference type="NCBI Taxonomy" id="2954384"/>
    <lineage>
        <taxon>Bacteria</taxon>
        <taxon>Pseudomonadati</taxon>
        <taxon>Pseudomonadota</taxon>
        <taxon>Betaproteobacteria</taxon>
        <taxon>Candidatus Accumulibacter</taxon>
    </lineage>
</organism>
<proteinExistence type="predicted"/>
<evidence type="ECO:0000313" key="1">
    <source>
        <dbReference type="EMBL" id="MBK7956631.1"/>
    </source>
</evidence>
<dbReference type="EMBL" id="JADJOT010000013">
    <property type="protein sequence ID" value="MBK7956631.1"/>
    <property type="molecule type" value="Genomic_DNA"/>
</dbReference>